<gene>
    <name evidence="1" type="ORF">QAD02_009400</name>
</gene>
<organism evidence="1 2">
    <name type="scientific">Eretmocerus hayati</name>
    <dbReference type="NCBI Taxonomy" id="131215"/>
    <lineage>
        <taxon>Eukaryota</taxon>
        <taxon>Metazoa</taxon>
        <taxon>Ecdysozoa</taxon>
        <taxon>Arthropoda</taxon>
        <taxon>Hexapoda</taxon>
        <taxon>Insecta</taxon>
        <taxon>Pterygota</taxon>
        <taxon>Neoptera</taxon>
        <taxon>Endopterygota</taxon>
        <taxon>Hymenoptera</taxon>
        <taxon>Apocrita</taxon>
        <taxon>Proctotrupomorpha</taxon>
        <taxon>Chalcidoidea</taxon>
        <taxon>Aphelinidae</taxon>
        <taxon>Aphelininae</taxon>
        <taxon>Eretmocerus</taxon>
    </lineage>
</organism>
<protein>
    <submittedName>
        <fullName evidence="1">Uncharacterized protein</fullName>
    </submittedName>
</protein>
<dbReference type="Proteomes" id="UP001239111">
    <property type="component" value="Chromosome 4"/>
</dbReference>
<keyword evidence="2" id="KW-1185">Reference proteome</keyword>
<sequence>MFAKLALFALLGVACVSAIPPSHHDELDATELQLRNDFSQIFHAFLQNLEYAATKVSGVVKAKLQEFKKALIELKDQISVAWEELKGQLKERVEEAKKWGKEKYEEVKEQAKTTLQEKSVEFKGQIRDMQQKVSNYLDDYCDEILSPGGWESILLMVSANVGLVKPGIPMNDSPNNEQCSTKLGAKSSDELLPSTSAEPERIRTKDRIQSCVSQPLLEGCSEQQNDERVQEATRRVENLRRELQQIRFDPRIETATRFIGRFEHLETLAIGLSGDMRVSQEEVARALVEAVRQVCLFIPTVARVAETQGRRLTLVEFKGIFTRAQEIQPRVLERRNDDPRHYDSSDQGELLSPKSLRL</sequence>
<name>A0ACC2NBL0_9HYME</name>
<proteinExistence type="predicted"/>
<evidence type="ECO:0000313" key="2">
    <source>
        <dbReference type="Proteomes" id="UP001239111"/>
    </source>
</evidence>
<evidence type="ECO:0000313" key="1">
    <source>
        <dbReference type="EMBL" id="KAJ8667737.1"/>
    </source>
</evidence>
<dbReference type="EMBL" id="CM056744">
    <property type="protein sequence ID" value="KAJ8667737.1"/>
    <property type="molecule type" value="Genomic_DNA"/>
</dbReference>
<comment type="caution">
    <text evidence="1">The sequence shown here is derived from an EMBL/GenBank/DDBJ whole genome shotgun (WGS) entry which is preliminary data.</text>
</comment>
<accession>A0ACC2NBL0</accession>
<reference evidence="1" key="1">
    <citation type="submission" date="2023-04" db="EMBL/GenBank/DDBJ databases">
        <title>A chromosome-level genome assembly of the parasitoid wasp Eretmocerus hayati.</title>
        <authorList>
            <person name="Zhong Y."/>
            <person name="Liu S."/>
            <person name="Liu Y."/>
        </authorList>
    </citation>
    <scope>NUCLEOTIDE SEQUENCE</scope>
    <source>
        <strain evidence="1">ZJU_SS_LIU_2023</strain>
    </source>
</reference>